<accession>A0ABV8FK60</accession>
<evidence type="ECO:0000313" key="2">
    <source>
        <dbReference type="EMBL" id="MFC3995025.1"/>
    </source>
</evidence>
<organism evidence="2 3">
    <name type="scientific">Nocardiopsis sediminis</name>
    <dbReference type="NCBI Taxonomy" id="1778267"/>
    <lineage>
        <taxon>Bacteria</taxon>
        <taxon>Bacillati</taxon>
        <taxon>Actinomycetota</taxon>
        <taxon>Actinomycetes</taxon>
        <taxon>Streptosporangiales</taxon>
        <taxon>Nocardiopsidaceae</taxon>
        <taxon>Nocardiopsis</taxon>
    </lineage>
</organism>
<dbReference type="Proteomes" id="UP001595847">
    <property type="component" value="Unassembled WGS sequence"/>
</dbReference>
<evidence type="ECO:0000313" key="3">
    <source>
        <dbReference type="Proteomes" id="UP001595847"/>
    </source>
</evidence>
<keyword evidence="1" id="KW-0812">Transmembrane</keyword>
<proteinExistence type="predicted"/>
<feature type="transmembrane region" description="Helical" evidence="1">
    <location>
        <begin position="9"/>
        <end position="30"/>
    </location>
</feature>
<keyword evidence="1" id="KW-0472">Membrane</keyword>
<comment type="caution">
    <text evidence="2">The sequence shown here is derived from an EMBL/GenBank/DDBJ whole genome shotgun (WGS) entry which is preliminary data.</text>
</comment>
<protein>
    <recommendedName>
        <fullName evidence="4">DUF3558 domain-containing protein</fullName>
    </recommendedName>
</protein>
<gene>
    <name evidence="2" type="ORF">ACFOVU_03810</name>
</gene>
<keyword evidence="3" id="KW-1185">Reference proteome</keyword>
<sequence length="234" mass="24178">MPRDSRRGWIIGVVAGATAVVLVIAGLLVWSLSGPGPAYTGLPVCDELLTSDALAEIPGAEGAEIDGEEFVGDEPSDGGYESYTDCFAAPAGSGGGEQLLYVSARLFPVSTADDGYAELQRRIDDTRRPVDEALGDATAGTGVAVEGGFTADLEVRELPVEGAGYAVSYSGADWGEGNVEGEEAWSTAEFFTRNVMVSIIYSGTPGMEPAERLDAVSDAAVLVEDSIEAAGETV</sequence>
<keyword evidence="1" id="KW-1133">Transmembrane helix</keyword>
<dbReference type="RefSeq" id="WP_378529862.1">
    <property type="nucleotide sequence ID" value="NZ_JBHSBH010000003.1"/>
</dbReference>
<evidence type="ECO:0000256" key="1">
    <source>
        <dbReference type="SAM" id="Phobius"/>
    </source>
</evidence>
<name>A0ABV8FK60_9ACTN</name>
<dbReference type="EMBL" id="JBHSBH010000003">
    <property type="protein sequence ID" value="MFC3995025.1"/>
    <property type="molecule type" value="Genomic_DNA"/>
</dbReference>
<reference evidence="3" key="1">
    <citation type="journal article" date="2019" name="Int. J. Syst. Evol. Microbiol.">
        <title>The Global Catalogue of Microorganisms (GCM) 10K type strain sequencing project: providing services to taxonomists for standard genome sequencing and annotation.</title>
        <authorList>
            <consortium name="The Broad Institute Genomics Platform"/>
            <consortium name="The Broad Institute Genome Sequencing Center for Infectious Disease"/>
            <person name="Wu L."/>
            <person name="Ma J."/>
        </authorList>
    </citation>
    <scope>NUCLEOTIDE SEQUENCE [LARGE SCALE GENOMIC DNA]</scope>
    <source>
        <strain evidence="3">TBRC 1826</strain>
    </source>
</reference>
<evidence type="ECO:0008006" key="4">
    <source>
        <dbReference type="Google" id="ProtNLM"/>
    </source>
</evidence>